<dbReference type="RefSeq" id="XP_019639047.1">
    <property type="nucleotide sequence ID" value="XM_019783488.1"/>
</dbReference>
<gene>
    <name evidence="9" type="primary">LOC109481009</name>
</gene>
<dbReference type="GO" id="GO:0032217">
    <property type="term" value="F:riboflavin transmembrane transporter activity"/>
    <property type="evidence" value="ECO:0007669"/>
    <property type="project" value="TreeGrafter"/>
</dbReference>
<dbReference type="PANTHER" id="PTHR10517">
    <property type="entry name" value="FOLATE RECEPTOR"/>
    <property type="match status" value="1"/>
</dbReference>
<dbReference type="GO" id="GO:0038023">
    <property type="term" value="F:signaling receptor activity"/>
    <property type="evidence" value="ECO:0007669"/>
    <property type="project" value="TreeGrafter"/>
</dbReference>
<dbReference type="AlphaFoldDB" id="A0A6P5A6Y1"/>
<feature type="domain" description="Folate receptor-like" evidence="6">
    <location>
        <begin position="239"/>
        <end position="409"/>
    </location>
</feature>
<evidence type="ECO:0000256" key="2">
    <source>
        <dbReference type="ARBA" id="ARBA00022729"/>
    </source>
</evidence>
<dbReference type="InterPro" id="IPR018143">
    <property type="entry name" value="Folate_rcpt-like"/>
</dbReference>
<organism evidence="8 9">
    <name type="scientific">Branchiostoma belcheri</name>
    <name type="common">Amphioxus</name>
    <dbReference type="NCBI Taxonomy" id="7741"/>
    <lineage>
        <taxon>Eukaryota</taxon>
        <taxon>Metazoa</taxon>
        <taxon>Chordata</taxon>
        <taxon>Cephalochordata</taxon>
        <taxon>Leptocardii</taxon>
        <taxon>Amphioxiformes</taxon>
        <taxon>Branchiostomatidae</taxon>
        <taxon>Branchiostoma</taxon>
    </lineage>
</organism>
<keyword evidence="3" id="KW-1015">Disulfide bond</keyword>
<keyword evidence="8" id="KW-1185">Reference proteome</keyword>
<dbReference type="InterPro" id="IPR057873">
    <property type="entry name" value="CTHRC1_C"/>
</dbReference>
<accession>A0A6P5A6Y1</accession>
<dbReference type="GO" id="GO:0009897">
    <property type="term" value="C:external side of plasma membrane"/>
    <property type="evidence" value="ECO:0007669"/>
    <property type="project" value="TreeGrafter"/>
</dbReference>
<evidence type="ECO:0000256" key="3">
    <source>
        <dbReference type="ARBA" id="ARBA00023157"/>
    </source>
</evidence>
<comment type="similarity">
    <text evidence="1">Belongs to the folate receptor family.</text>
</comment>
<dbReference type="KEGG" id="bbel:109481009"/>
<feature type="domain" description="CTHRC1 C-terminal" evidence="7">
    <location>
        <begin position="1006"/>
        <end position="1142"/>
    </location>
</feature>
<feature type="region of interest" description="Disordered" evidence="4">
    <location>
        <begin position="613"/>
        <end position="645"/>
    </location>
</feature>
<dbReference type="Proteomes" id="UP000515135">
    <property type="component" value="Unplaced"/>
</dbReference>
<dbReference type="InterPro" id="IPR004269">
    <property type="entry name" value="Folate_rcpt"/>
</dbReference>
<dbReference type="GO" id="GO:1902444">
    <property type="term" value="F:riboflavin binding"/>
    <property type="evidence" value="ECO:0007669"/>
    <property type="project" value="TreeGrafter"/>
</dbReference>
<evidence type="ECO:0000259" key="7">
    <source>
        <dbReference type="Pfam" id="PF25815"/>
    </source>
</evidence>
<dbReference type="Pfam" id="PF25815">
    <property type="entry name" value="CTHRC1_C"/>
    <property type="match status" value="1"/>
</dbReference>
<protein>
    <submittedName>
        <fullName evidence="9">Uncharacterized protein LOC109481009</fullName>
    </submittedName>
</protein>
<evidence type="ECO:0000259" key="6">
    <source>
        <dbReference type="Pfam" id="PF03024"/>
    </source>
</evidence>
<evidence type="ECO:0000256" key="4">
    <source>
        <dbReference type="SAM" id="MobiDB-lite"/>
    </source>
</evidence>
<proteinExistence type="inferred from homology"/>
<feature type="chain" id="PRO_5027784710" evidence="5">
    <location>
        <begin position="20"/>
        <end position="1149"/>
    </location>
</feature>
<feature type="domain" description="Folate receptor-like" evidence="6">
    <location>
        <begin position="438"/>
        <end position="605"/>
    </location>
</feature>
<evidence type="ECO:0000313" key="8">
    <source>
        <dbReference type="Proteomes" id="UP000515135"/>
    </source>
</evidence>
<evidence type="ECO:0000256" key="5">
    <source>
        <dbReference type="SAM" id="SignalP"/>
    </source>
</evidence>
<feature type="domain" description="Folate receptor-like" evidence="6">
    <location>
        <begin position="653"/>
        <end position="814"/>
    </location>
</feature>
<feature type="compositionally biased region" description="Basic residues" evidence="4">
    <location>
        <begin position="979"/>
        <end position="988"/>
    </location>
</feature>
<name>A0A6P5A6Y1_BRABE</name>
<dbReference type="GeneID" id="109481009"/>
<feature type="signal peptide" evidence="5">
    <location>
        <begin position="1"/>
        <end position="19"/>
    </location>
</feature>
<feature type="compositionally biased region" description="Basic and acidic residues" evidence="4">
    <location>
        <begin position="828"/>
        <end position="978"/>
    </location>
</feature>
<keyword evidence="2 5" id="KW-0732">Signal</keyword>
<feature type="region of interest" description="Disordered" evidence="4">
    <location>
        <begin position="819"/>
        <end position="992"/>
    </location>
</feature>
<evidence type="ECO:0000256" key="1">
    <source>
        <dbReference type="ARBA" id="ARBA00007932"/>
    </source>
</evidence>
<dbReference type="PANTHER" id="PTHR10517:SF19">
    <property type="entry name" value="RETBINDIN"/>
    <property type="match status" value="1"/>
</dbReference>
<feature type="region of interest" description="Disordered" evidence="4">
    <location>
        <begin position="411"/>
        <end position="431"/>
    </location>
</feature>
<reference evidence="9" key="1">
    <citation type="submission" date="2025-08" db="UniProtKB">
        <authorList>
            <consortium name="RefSeq"/>
        </authorList>
    </citation>
    <scope>IDENTIFICATION</scope>
    <source>
        <tissue evidence="9">Gonad</tissue>
    </source>
</reference>
<feature type="compositionally biased region" description="Basic and acidic residues" evidence="4">
    <location>
        <begin position="622"/>
        <end position="638"/>
    </location>
</feature>
<dbReference type="Pfam" id="PF03024">
    <property type="entry name" value="Folate_rec"/>
    <property type="match status" value="4"/>
</dbReference>
<dbReference type="OrthoDB" id="5982417at2759"/>
<feature type="domain" description="Folate receptor-like" evidence="6">
    <location>
        <begin position="35"/>
        <end position="202"/>
    </location>
</feature>
<evidence type="ECO:0000313" key="9">
    <source>
        <dbReference type="RefSeq" id="XP_019639047.1"/>
    </source>
</evidence>
<sequence length="1149" mass="128525">MANLLHLLVLFSVLGCSFADHPGHVDYPGGLQSGCLQGGKHKDAPSPEEGLGVCRDYSDSSCCTADIPWQLSVTPIVEVDGFRWDNCGTLSKRCQDFMVNVECFYRCSPSLPTWAAAHPSAVRGVPVCGQFCDDWMDACRDDLTCADNWITGWRVQDGELNKCRKDERCRSFAEVFRNGRGLCESIWGQSFTYESTSDTPCLDFRFPPNEGQITVPEPGTESTEPAFKRQDECIIDAVDFHKKKPSPEPKLNVCRDYRQDSCCTTEIDNDMLTRPIGKVGPMNWDTCGPLSPRCEEFLIDSECFYQCSPLVNKWRVPGVDPTVDPFTPVVEGIPLCSHFCDGMFNACKFDRTCAVNWASDWDFSTGENKCKPDSKCEFIKDVFQNAKHMCESVWGSAFRYVSNRNEPCLDPSVHPNEQVTKPRKGSVAPAESEDKWGCLKTSYHKSAPSPEPGLHVCSAYSMNSCCTEEKDRQLRMSPVMKIDNFYLDRCGTLSPRCEQFRLALNCHYHCDPMIYRYTKQGHTRDVQHVPICSTFCDDYFDACRDDLTCAESMATDWYFTPEGINNCRPDSECRTFAEVYVDGRGLCNNLWSDSYVYSEDEDTCINLNSVGSQTRAGDAEENTPHTDHHADDGHRHGDMGQADSDSWACTRHDHRHHKEYPTPEPDLQVCSPYTYGSCCTAGLDRQLAVRPVPGVDTFSWNRCGTVSPQCENFLIDLECFNKCSPDIGRLSVPTDTGSTIPVCASFCDRWFDACRNDVTCVANWRSDWDMDDQNRNNCPAGSSCVTFDKMYGDARTLCETFFGSEFQYNSTDRCVDIPLHSSPVQDQDAEHSHESHHEERGHEALHSGHDHGDGDVHGREGHRSGETGHHSHELHHPGHDSSQHGQHGHETHHPAEAEGHGHGEHHRGHEGADHGEHGHEGHHSGEDGHGHEAHHPGHSPDTHGEHGDEEHHHGDAAAHGHEMHHGDHGPAAHGEHGHAAHHAHGHRSHHDDRNDVRAVQPLAWPVHQCVWQTGLKDHDGWVTTCSFKKRHYNSVLRLAYSGGLILANCTECCKRWYFTINGIECQKPGGIDAIVMKMGHEGNMLHQHQQFEGFCDKVGVGVLDVELRVQDCTEHMPHHGHSGATEPGDAQTGGHCFSRIIVEEVDMSP</sequence>